<dbReference type="EMBL" id="JAWJUL010000185">
    <property type="protein sequence ID" value="MDV3443389.1"/>
    <property type="molecule type" value="Genomic_DNA"/>
</dbReference>
<gene>
    <name evidence="1" type="ORF">R0G64_28660</name>
</gene>
<name>A0ABU3XZR9_9GAMM</name>
<accession>A0ABU3XZR9</accession>
<evidence type="ECO:0008006" key="3">
    <source>
        <dbReference type="Google" id="ProtNLM"/>
    </source>
</evidence>
<dbReference type="SUPFAM" id="SSF69279">
    <property type="entry name" value="Phage tail proteins"/>
    <property type="match status" value="1"/>
</dbReference>
<evidence type="ECO:0000313" key="2">
    <source>
        <dbReference type="Proteomes" id="UP001273935"/>
    </source>
</evidence>
<proteinExistence type="predicted"/>
<comment type="caution">
    <text evidence="1">The sequence shown here is derived from an EMBL/GenBank/DDBJ whole genome shotgun (WGS) entry which is preliminary data.</text>
</comment>
<reference evidence="1 2" key="1">
    <citation type="submission" date="2023-10" db="EMBL/GenBank/DDBJ databases">
        <title>Pseudomonas otitidis isolated from a paediatric patient with cystic fibrosis in Chile.</title>
        <authorList>
            <person name="Amsteins-Romero L."/>
            <person name="Opazo-Capurro A."/>
            <person name="Matus-Kohler M."/>
            <person name="Gonzalez-Rocha G."/>
        </authorList>
    </citation>
    <scope>NUCLEOTIDE SEQUENCE [LARGE SCALE GENOMIC DNA]</scope>
    <source>
        <strain evidence="1 2">P-714</strain>
    </source>
</reference>
<keyword evidence="2" id="KW-1185">Reference proteome</keyword>
<evidence type="ECO:0000313" key="1">
    <source>
        <dbReference type="EMBL" id="MDV3443389.1"/>
    </source>
</evidence>
<organism evidence="1 2">
    <name type="scientific">Metapseudomonas otitidis</name>
    <dbReference type="NCBI Taxonomy" id="319939"/>
    <lineage>
        <taxon>Bacteria</taxon>
        <taxon>Pseudomonadati</taxon>
        <taxon>Pseudomonadota</taxon>
        <taxon>Gammaproteobacteria</taxon>
        <taxon>Pseudomonadales</taxon>
        <taxon>Pseudomonadaceae</taxon>
        <taxon>Metapseudomonas</taxon>
    </lineage>
</organism>
<dbReference type="Gene3D" id="2.30.110.50">
    <property type="match status" value="1"/>
</dbReference>
<dbReference type="Proteomes" id="UP001273935">
    <property type="component" value="Unassembled WGS sequence"/>
</dbReference>
<dbReference type="RefSeq" id="WP_317234647.1">
    <property type="nucleotide sequence ID" value="NZ_JAWJUL010000185.1"/>
</dbReference>
<sequence length="51" mass="5819">MFNPANQAHFSLDIQGANPDFKVLAFTGHEALNQPFRFDIELVSERSRLDL</sequence>
<protein>
    <recommendedName>
        <fullName evidence="3">Type VI secretion system secreted protein VgrG</fullName>
    </recommendedName>
</protein>
<feature type="non-terminal residue" evidence="1">
    <location>
        <position position="51"/>
    </location>
</feature>